<gene>
    <name evidence="1" type="ORF">KFK09_003966</name>
</gene>
<protein>
    <submittedName>
        <fullName evidence="1">Uncharacterized protein</fullName>
    </submittedName>
</protein>
<comment type="caution">
    <text evidence="1">The sequence shown here is derived from an EMBL/GenBank/DDBJ whole genome shotgun (WGS) entry which is preliminary data.</text>
</comment>
<name>A0A8T3BZ90_DENNO</name>
<evidence type="ECO:0000313" key="2">
    <source>
        <dbReference type="Proteomes" id="UP000829196"/>
    </source>
</evidence>
<proteinExistence type="predicted"/>
<keyword evidence="2" id="KW-1185">Reference proteome</keyword>
<dbReference type="OrthoDB" id="684496at2759"/>
<accession>A0A8T3BZ90</accession>
<dbReference type="SMR" id="A0A8T3BZ90"/>
<evidence type="ECO:0000313" key="1">
    <source>
        <dbReference type="EMBL" id="KAI0524589.1"/>
    </source>
</evidence>
<organism evidence="1 2">
    <name type="scientific">Dendrobium nobile</name>
    <name type="common">Orchid</name>
    <dbReference type="NCBI Taxonomy" id="94219"/>
    <lineage>
        <taxon>Eukaryota</taxon>
        <taxon>Viridiplantae</taxon>
        <taxon>Streptophyta</taxon>
        <taxon>Embryophyta</taxon>
        <taxon>Tracheophyta</taxon>
        <taxon>Spermatophyta</taxon>
        <taxon>Magnoliopsida</taxon>
        <taxon>Liliopsida</taxon>
        <taxon>Asparagales</taxon>
        <taxon>Orchidaceae</taxon>
        <taxon>Epidendroideae</taxon>
        <taxon>Malaxideae</taxon>
        <taxon>Dendrobiinae</taxon>
        <taxon>Dendrobium</taxon>
    </lineage>
</organism>
<sequence>MDVSLSSSLIDTNLEISTATSMLSSWIIQRAKTKWLHHGEDDLKFLYAKIWSRLGRSKSVVNLFSCNPNTAREEVIHSIIVYFQKLFNPPPPCNNMDLFPIGSAVPNYYAGLLTAPILNDEIKAAVFKGSSNSSPGPDGFNYHFYKTGWNIIGPLVCKAIKSFFF</sequence>
<dbReference type="AlphaFoldDB" id="A0A8T3BZ90"/>
<dbReference type="EMBL" id="JAGYWB010000004">
    <property type="protein sequence ID" value="KAI0524589.1"/>
    <property type="molecule type" value="Genomic_DNA"/>
</dbReference>
<dbReference type="Proteomes" id="UP000829196">
    <property type="component" value="Unassembled WGS sequence"/>
</dbReference>
<reference evidence="1" key="1">
    <citation type="journal article" date="2022" name="Front. Genet.">
        <title>Chromosome-Scale Assembly of the Dendrobium nobile Genome Provides Insights Into the Molecular Mechanism of the Biosynthesis of the Medicinal Active Ingredient of Dendrobium.</title>
        <authorList>
            <person name="Xu Q."/>
            <person name="Niu S.-C."/>
            <person name="Li K.-L."/>
            <person name="Zheng P.-J."/>
            <person name="Zhang X.-J."/>
            <person name="Jia Y."/>
            <person name="Liu Y."/>
            <person name="Niu Y.-X."/>
            <person name="Yu L.-H."/>
            <person name="Chen D.-F."/>
            <person name="Zhang G.-Q."/>
        </authorList>
    </citation>
    <scope>NUCLEOTIDE SEQUENCE</scope>
    <source>
        <tissue evidence="1">Leaf</tissue>
    </source>
</reference>